<protein>
    <submittedName>
        <fullName evidence="6">C-type lectin domain family 4 member M CD209 antigen-like protein 1 DC-SIGN-related protein</fullName>
    </submittedName>
</protein>
<keyword evidence="3" id="KW-0175">Coiled coil</keyword>
<dbReference type="Proteomes" id="UP000503349">
    <property type="component" value="Chromosome 3"/>
</dbReference>
<organism evidence="6 7">
    <name type="scientific">Channa argus</name>
    <name type="common">Northern snakehead</name>
    <name type="synonym">Ophicephalus argus</name>
    <dbReference type="NCBI Taxonomy" id="215402"/>
    <lineage>
        <taxon>Eukaryota</taxon>
        <taxon>Metazoa</taxon>
        <taxon>Chordata</taxon>
        <taxon>Craniata</taxon>
        <taxon>Vertebrata</taxon>
        <taxon>Euteleostomi</taxon>
        <taxon>Actinopterygii</taxon>
        <taxon>Neopterygii</taxon>
        <taxon>Teleostei</taxon>
        <taxon>Neoteleostei</taxon>
        <taxon>Acanthomorphata</taxon>
        <taxon>Anabantaria</taxon>
        <taxon>Anabantiformes</taxon>
        <taxon>Channoidei</taxon>
        <taxon>Channidae</taxon>
        <taxon>Channa</taxon>
    </lineage>
</organism>
<dbReference type="InterPro" id="IPR016187">
    <property type="entry name" value="CTDL_fold"/>
</dbReference>
<evidence type="ECO:0000256" key="1">
    <source>
        <dbReference type="ARBA" id="ARBA00022734"/>
    </source>
</evidence>
<dbReference type="Pfam" id="PF00059">
    <property type="entry name" value="Lectin_C"/>
    <property type="match status" value="1"/>
</dbReference>
<dbReference type="SMART" id="SM00034">
    <property type="entry name" value="CLECT"/>
    <property type="match status" value="1"/>
</dbReference>
<gene>
    <name evidence="6" type="ORF">EXN66_Car002887</name>
</gene>
<feature type="domain" description="C-type lectin" evidence="5">
    <location>
        <begin position="358"/>
        <end position="476"/>
    </location>
</feature>
<dbReference type="PROSITE" id="PS50041">
    <property type="entry name" value="C_TYPE_LECTIN_2"/>
    <property type="match status" value="1"/>
</dbReference>
<dbReference type="EMBL" id="CM015714">
    <property type="protein sequence ID" value="KAF3687215.1"/>
    <property type="molecule type" value="Genomic_DNA"/>
</dbReference>
<evidence type="ECO:0000313" key="7">
    <source>
        <dbReference type="Proteomes" id="UP000503349"/>
    </source>
</evidence>
<feature type="coiled-coil region" evidence="3">
    <location>
        <begin position="73"/>
        <end position="170"/>
    </location>
</feature>
<keyword evidence="4" id="KW-0812">Transmembrane</keyword>
<dbReference type="AlphaFoldDB" id="A0A6G1PAD3"/>
<dbReference type="PANTHER" id="PTHR22803">
    <property type="entry name" value="MANNOSE, PHOSPHOLIPASE, LECTIN RECEPTOR RELATED"/>
    <property type="match status" value="1"/>
</dbReference>
<dbReference type="CDD" id="cd03590">
    <property type="entry name" value="CLECT_DC-SIGN_like"/>
    <property type="match status" value="1"/>
</dbReference>
<name>A0A6G1PAD3_CHAAH</name>
<dbReference type="SUPFAM" id="SSF57997">
    <property type="entry name" value="Tropomyosin"/>
    <property type="match status" value="1"/>
</dbReference>
<dbReference type="PROSITE" id="PS00615">
    <property type="entry name" value="C_TYPE_LECTIN_1"/>
    <property type="match status" value="1"/>
</dbReference>
<feature type="transmembrane region" description="Helical" evidence="4">
    <location>
        <begin position="46"/>
        <end position="67"/>
    </location>
</feature>
<dbReference type="Gene3D" id="3.10.100.10">
    <property type="entry name" value="Mannose-Binding Protein A, subunit A"/>
    <property type="match status" value="1"/>
</dbReference>
<dbReference type="InterPro" id="IPR050111">
    <property type="entry name" value="C-type_lectin/snaclec_domain"/>
</dbReference>
<evidence type="ECO:0000259" key="5">
    <source>
        <dbReference type="PROSITE" id="PS50041"/>
    </source>
</evidence>
<reference evidence="6 7" key="1">
    <citation type="submission" date="2019-02" db="EMBL/GenBank/DDBJ databases">
        <title>Opniocepnalus argus genome.</title>
        <authorList>
            <person name="Zhou C."/>
            <person name="Xiao S."/>
        </authorList>
    </citation>
    <scope>NUCLEOTIDE SEQUENCE [LARGE SCALE GENOMIC DNA]</scope>
    <source>
        <strain evidence="6">OARG1902GOOAL</strain>
        <tissue evidence="6">Muscle</tissue>
    </source>
</reference>
<keyword evidence="4" id="KW-0472">Membrane</keyword>
<evidence type="ECO:0000256" key="3">
    <source>
        <dbReference type="SAM" id="Coils"/>
    </source>
</evidence>
<evidence type="ECO:0000256" key="4">
    <source>
        <dbReference type="SAM" id="Phobius"/>
    </source>
</evidence>
<dbReference type="SUPFAM" id="SSF56436">
    <property type="entry name" value="C-type lectin-like"/>
    <property type="match status" value="1"/>
</dbReference>
<dbReference type="InterPro" id="IPR033989">
    <property type="entry name" value="CD209-like_CTLD"/>
</dbReference>
<dbReference type="GO" id="GO:0030246">
    <property type="term" value="F:carbohydrate binding"/>
    <property type="evidence" value="ECO:0007669"/>
    <property type="project" value="UniProtKB-KW"/>
</dbReference>
<proteinExistence type="predicted"/>
<dbReference type="Gene3D" id="1.20.5.1000">
    <property type="entry name" value="arf6 gtpase in complex with a specific effector, jip4"/>
    <property type="match status" value="2"/>
</dbReference>
<reference evidence="7" key="2">
    <citation type="submission" date="2019-02" db="EMBL/GenBank/DDBJ databases">
        <title>Opniocepnalus argus Var Kimnra genome.</title>
        <authorList>
            <person name="Zhou C."/>
            <person name="Xiao S."/>
        </authorList>
    </citation>
    <scope>NUCLEOTIDE SEQUENCE [LARGE SCALE GENOMIC DNA]</scope>
</reference>
<keyword evidence="7" id="KW-1185">Reference proteome</keyword>
<dbReference type="InterPro" id="IPR018378">
    <property type="entry name" value="C-type_lectin_CS"/>
</dbReference>
<feature type="coiled-coil region" evidence="3">
    <location>
        <begin position="206"/>
        <end position="240"/>
    </location>
</feature>
<dbReference type="Gene3D" id="1.20.5.400">
    <property type="match status" value="1"/>
</dbReference>
<evidence type="ECO:0000256" key="2">
    <source>
        <dbReference type="ARBA" id="ARBA00023157"/>
    </source>
</evidence>
<sequence>MTVEYRASTVTKMDIEDSKIGYKQFFGDGSRLPYSVIMMKNSPYRVATIILGFLCVLLVLGIIGQAIHYQKLENVYKNNLTTINKDKENLQEKLETQQKENRQLEAKRDELEQSKTSLSKRILQLQTNNNLLTTEASQLKQKQSQLQSSKDALDNEIKTLKESRASLQYNLNASSRAQELLQKHVDEAVKTKKDFQVRYNSAIYERDNLQNKFNNVTRSKQQLQLSYNDLIKRVEHLQDRYNFTSSEKGKLENAHQNLTIAKDTLQSNYNVLVNATDELRGAYASLIHDKNDLEKTCKNVTAERNLLRVKNDNLTTERDQLQVEIDRLHATIEGKQKLVFNEAFACTDKRCPNGWSKHEYSCYFTSVEKKTWSKSREHCQSMGADLAIIKTQEEMEFVNGLYSADKEVWIGLTDEGVEGHWRWVDGTLLNKTFWAKGQPNSYDGRNQDCVEFWHRATSRGEWNDENCNVEQNWMCEK</sequence>
<evidence type="ECO:0000313" key="6">
    <source>
        <dbReference type="EMBL" id="KAF3687215.1"/>
    </source>
</evidence>
<dbReference type="InterPro" id="IPR001304">
    <property type="entry name" value="C-type_lectin-like"/>
</dbReference>
<accession>A0A6G1PAD3</accession>
<keyword evidence="4" id="KW-1133">Transmembrane helix</keyword>
<keyword evidence="2" id="KW-1015">Disulfide bond</keyword>
<dbReference type="InterPro" id="IPR016186">
    <property type="entry name" value="C-type_lectin-like/link_sf"/>
</dbReference>
<keyword evidence="1 6" id="KW-0430">Lectin</keyword>
<feature type="coiled-coil region" evidence="3">
    <location>
        <begin position="283"/>
        <end position="338"/>
    </location>
</feature>